<gene>
    <name evidence="2" type="ORF">AFERRI_600188</name>
</gene>
<dbReference type="EMBL" id="CCCS020000057">
    <property type="protein sequence ID" value="CDQ11962.1"/>
    <property type="molecule type" value="Genomic_DNA"/>
</dbReference>
<proteinExistence type="predicted"/>
<comment type="caution">
    <text evidence="2">The sequence shown here is derived from an EMBL/GenBank/DDBJ whole genome shotgun (WGS) entry which is preliminary data.</text>
</comment>
<name>A0A060UTN9_9PROT</name>
<evidence type="ECO:0000256" key="1">
    <source>
        <dbReference type="SAM" id="MobiDB-lite"/>
    </source>
</evidence>
<evidence type="ECO:0000313" key="2">
    <source>
        <dbReference type="EMBL" id="CDQ11962.1"/>
    </source>
</evidence>
<organism evidence="2">
    <name type="scientific">Acidithiobacillus ferrivorans</name>
    <dbReference type="NCBI Taxonomy" id="160808"/>
    <lineage>
        <taxon>Bacteria</taxon>
        <taxon>Pseudomonadati</taxon>
        <taxon>Pseudomonadota</taxon>
        <taxon>Acidithiobacillia</taxon>
        <taxon>Acidithiobacillales</taxon>
        <taxon>Acidithiobacillaceae</taxon>
        <taxon>Acidithiobacillus</taxon>
    </lineage>
</organism>
<sequence length="87" mass="9958">MLCPVNFIHYYRGTVEPYPPEGPRMRQNPRPEAQTTKGVNRTPGGRLGCCRQAGAWPGWSLLRNEPSPRRWGLWRRRWPCGNLQAGG</sequence>
<dbReference type="AlphaFoldDB" id="A0A060UTN9"/>
<protein>
    <submittedName>
        <fullName evidence="2">Uncharacterized protein</fullName>
    </submittedName>
</protein>
<accession>A0A060UTN9</accession>
<reference evidence="2" key="2">
    <citation type="submission" date="2014-07" db="EMBL/GenBank/DDBJ databases">
        <title>Initial genome analysis of the psychrotolerant acidophile Acidithiobacillus ferrivorans CF27: insights into iron and sulfur oxidation pathways and into biofilm formation.</title>
        <authorList>
            <person name="Talla E."/>
            <person name="Hedrich S."/>
            <person name="Mangenot S."/>
            <person name="Ji B."/>
            <person name="Johnson D.B."/>
            <person name="Barbe V."/>
            <person name="Bonnefoy V."/>
        </authorList>
    </citation>
    <scope>NUCLEOTIDE SEQUENCE [LARGE SCALE GENOMIC DNA]</scope>
    <source>
        <strain evidence="2">CF27</strain>
    </source>
</reference>
<reference evidence="2" key="1">
    <citation type="submission" date="2014-03" db="EMBL/GenBank/DDBJ databases">
        <authorList>
            <person name="Genoscope - CEA"/>
        </authorList>
    </citation>
    <scope>NUCLEOTIDE SEQUENCE [LARGE SCALE GENOMIC DNA]</scope>
    <source>
        <strain evidence="2">CF27</strain>
    </source>
</reference>
<feature type="region of interest" description="Disordered" evidence="1">
    <location>
        <begin position="18"/>
        <end position="45"/>
    </location>
</feature>